<protein>
    <recommendedName>
        <fullName evidence="5">Glutamate--cysteine ligase EgtA</fullName>
        <ecNumber evidence="5">6.3.2.2</ecNumber>
    </recommendedName>
    <alternativeName>
        <fullName evidence="5">Gamma-glutamylcysteine synthase</fullName>
        <shortName evidence="5">GCS</shortName>
        <shortName evidence="5">Gamma-ECS</shortName>
    </alternativeName>
</protein>
<keyword evidence="3 5" id="KW-0067">ATP-binding</keyword>
<dbReference type="Gene3D" id="3.30.590.20">
    <property type="match status" value="1"/>
</dbReference>
<dbReference type="EMBL" id="BOQP01000035">
    <property type="protein sequence ID" value="GIM78666.1"/>
    <property type="molecule type" value="Genomic_DNA"/>
</dbReference>
<dbReference type="Proteomes" id="UP000680865">
    <property type="component" value="Unassembled WGS sequence"/>
</dbReference>
<dbReference type="PANTHER" id="PTHR34378">
    <property type="entry name" value="GLUTAMATE--CYSTEINE LIGASE, CHLOROPLASTIC"/>
    <property type="match status" value="1"/>
</dbReference>
<comment type="similarity">
    <text evidence="5 6">Belongs to the glutamate--cysteine ligase type 2 family. EgtA subfamily.</text>
</comment>
<comment type="function">
    <text evidence="5">Catalyzes the synthesis of gamma-glutamylcysteine (gamma-GC). This compound is used as substrate for the biosynthesis of the low-molecular thiol compound ergothioneine.</text>
</comment>
<keyword evidence="8" id="KW-1185">Reference proteome</keyword>
<dbReference type="InterPro" id="IPR035434">
    <property type="entry name" value="GCL_bact_plant"/>
</dbReference>
<organism evidence="7 8">
    <name type="scientific">Winogradskya consettensis</name>
    <dbReference type="NCBI Taxonomy" id="113560"/>
    <lineage>
        <taxon>Bacteria</taxon>
        <taxon>Bacillati</taxon>
        <taxon>Actinomycetota</taxon>
        <taxon>Actinomycetes</taxon>
        <taxon>Micromonosporales</taxon>
        <taxon>Micromonosporaceae</taxon>
        <taxon>Winogradskya</taxon>
    </lineage>
</organism>
<dbReference type="GO" id="GO:0004357">
    <property type="term" value="F:glutamate-cysteine ligase activity"/>
    <property type="evidence" value="ECO:0007669"/>
    <property type="project" value="UniProtKB-UniRule"/>
</dbReference>
<proteinExistence type="inferred from homology"/>
<comment type="caution">
    <text evidence="7">The sequence shown here is derived from an EMBL/GenBank/DDBJ whole genome shotgun (WGS) entry which is preliminary data.</text>
</comment>
<sequence length="401" mass="43056">MTTSSNETVLRRTTDALEHVSGICFKTGPPSRVGVELEWTTHYSDQPAAPLRLSDLRRALGPHAPTTLGNADPVPLPGGGTVTLEPGGQIEISSATAHDFATLYDVVGNDQQYLVELLARGGLSLGERGIDPHRAPQRILDTPRYAAMEHAFDEAGRTMMGSTAGFQVCLDAGTESQVGARWDTVHAVGPALVAAFATSRVHAGRDTGWASGRMAAWYGIDPRRSGPVGGRDDWPRYALEAPLLCVRRDSGRWEAPAGVTFADWINGALGSSRPTIDDLDYHLTTLFPPVRPRGYLEVRYLDTQPGLEWIAPAAVLCALFADDAVTDAARDLAAPAEGRWVEAARDGLTDPAVAAAAFDLADLACRRLDSTGLSRELQDTVADIVDRRLHGVGSPRKDLHR</sequence>
<dbReference type="GO" id="GO:0005524">
    <property type="term" value="F:ATP binding"/>
    <property type="evidence" value="ECO:0007669"/>
    <property type="project" value="UniProtKB-UniRule"/>
</dbReference>
<evidence type="ECO:0000256" key="4">
    <source>
        <dbReference type="ARBA" id="ARBA00048819"/>
    </source>
</evidence>
<dbReference type="Pfam" id="PF04107">
    <property type="entry name" value="GCS2"/>
    <property type="match status" value="1"/>
</dbReference>
<dbReference type="PIRSF" id="PIRSF017901">
    <property type="entry name" value="GCL"/>
    <property type="match status" value="1"/>
</dbReference>
<dbReference type="HAMAP" id="MF_02034">
    <property type="entry name" value="EgtA"/>
    <property type="match status" value="1"/>
</dbReference>
<evidence type="ECO:0000256" key="5">
    <source>
        <dbReference type="HAMAP-Rule" id="MF_02034"/>
    </source>
</evidence>
<gene>
    <name evidence="7" type="primary">gshA</name>
    <name evidence="5" type="synonym">egtA</name>
    <name evidence="7" type="ORF">Aco04nite_61590</name>
</gene>
<dbReference type="GO" id="GO:0052699">
    <property type="term" value="P:ergothioneine biosynthetic process"/>
    <property type="evidence" value="ECO:0007669"/>
    <property type="project" value="UniProtKB-UniRule"/>
</dbReference>
<comment type="catalytic activity">
    <reaction evidence="4 5 6">
        <text>L-cysteine + L-glutamate + ATP = gamma-L-glutamyl-L-cysteine + ADP + phosphate + H(+)</text>
        <dbReference type="Rhea" id="RHEA:13285"/>
        <dbReference type="ChEBI" id="CHEBI:15378"/>
        <dbReference type="ChEBI" id="CHEBI:29985"/>
        <dbReference type="ChEBI" id="CHEBI:30616"/>
        <dbReference type="ChEBI" id="CHEBI:35235"/>
        <dbReference type="ChEBI" id="CHEBI:43474"/>
        <dbReference type="ChEBI" id="CHEBI:58173"/>
        <dbReference type="ChEBI" id="CHEBI:456216"/>
        <dbReference type="EC" id="6.3.2.2"/>
    </reaction>
</comment>
<name>A0A919SWB5_9ACTN</name>
<evidence type="ECO:0000256" key="1">
    <source>
        <dbReference type="ARBA" id="ARBA00022598"/>
    </source>
</evidence>
<evidence type="ECO:0000256" key="6">
    <source>
        <dbReference type="PIRNR" id="PIRNR017901"/>
    </source>
</evidence>
<evidence type="ECO:0000256" key="2">
    <source>
        <dbReference type="ARBA" id="ARBA00022741"/>
    </source>
</evidence>
<dbReference type="NCBIfam" id="TIGR03444">
    <property type="entry name" value="EgtA_Cys_ligase"/>
    <property type="match status" value="1"/>
</dbReference>
<evidence type="ECO:0000313" key="8">
    <source>
        <dbReference type="Proteomes" id="UP000680865"/>
    </source>
</evidence>
<dbReference type="RefSeq" id="WP_213000697.1">
    <property type="nucleotide sequence ID" value="NZ_BAAATW010000001.1"/>
</dbReference>
<dbReference type="InterPro" id="IPR014746">
    <property type="entry name" value="Gln_synth/guanido_kin_cat_dom"/>
</dbReference>
<dbReference type="PANTHER" id="PTHR34378:SF1">
    <property type="entry name" value="GLUTAMATE--CYSTEINE LIGASE, CHLOROPLASTIC"/>
    <property type="match status" value="1"/>
</dbReference>
<evidence type="ECO:0000313" key="7">
    <source>
        <dbReference type="EMBL" id="GIM78666.1"/>
    </source>
</evidence>
<dbReference type="InterPro" id="IPR006336">
    <property type="entry name" value="GCS2"/>
</dbReference>
<dbReference type="GO" id="GO:0006750">
    <property type="term" value="P:glutathione biosynthetic process"/>
    <property type="evidence" value="ECO:0007669"/>
    <property type="project" value="UniProtKB-UniRule"/>
</dbReference>
<keyword evidence="1 5" id="KW-0436">Ligase</keyword>
<accession>A0A919SWB5</accession>
<comment type="pathway">
    <text evidence="5">Amino-acid biosynthesis; ergothioneine biosynthesis.</text>
</comment>
<reference evidence="7" key="1">
    <citation type="submission" date="2021-03" db="EMBL/GenBank/DDBJ databases">
        <title>Whole genome shotgun sequence of Actinoplanes consettensis NBRC 14913.</title>
        <authorList>
            <person name="Komaki H."/>
            <person name="Tamura T."/>
        </authorList>
    </citation>
    <scope>NUCLEOTIDE SEQUENCE</scope>
    <source>
        <strain evidence="7">NBRC 14913</strain>
    </source>
</reference>
<keyword evidence="2 5" id="KW-0547">Nucleotide-binding</keyword>
<dbReference type="AlphaFoldDB" id="A0A919SWB5"/>
<dbReference type="InterPro" id="IPR017809">
    <property type="entry name" value="EgtA_Actinobacteria"/>
</dbReference>
<evidence type="ECO:0000256" key="3">
    <source>
        <dbReference type="ARBA" id="ARBA00022840"/>
    </source>
</evidence>
<dbReference type="SUPFAM" id="SSF55931">
    <property type="entry name" value="Glutamine synthetase/guanido kinase"/>
    <property type="match status" value="1"/>
</dbReference>
<dbReference type="EC" id="6.3.2.2" evidence="5"/>